<comment type="caution">
    <text evidence="1">The sequence shown here is derived from an EMBL/GenBank/DDBJ whole genome shotgun (WGS) entry which is preliminary data.</text>
</comment>
<reference evidence="1" key="1">
    <citation type="submission" date="2020-10" db="EMBL/GenBank/DDBJ databases">
        <authorList>
            <person name="Muller C M."/>
        </authorList>
    </citation>
    <scope>NUCLEOTIDE SEQUENCE</scope>
    <source>
        <strain evidence="1">THUN-12</strain>
    </source>
</reference>
<dbReference type="EMBL" id="CAJHIT010000002">
    <property type="protein sequence ID" value="CAD6500082.1"/>
    <property type="molecule type" value="Genomic_DNA"/>
</dbReference>
<protein>
    <submittedName>
        <fullName evidence="1">BgTH12-04185</fullName>
    </submittedName>
</protein>
<sequence>MPFSTYSSSSFM</sequence>
<dbReference type="Proteomes" id="UP000683417">
    <property type="component" value="Unassembled WGS sequence"/>
</dbReference>
<evidence type="ECO:0000313" key="1">
    <source>
        <dbReference type="EMBL" id="CAD6500082.1"/>
    </source>
</evidence>
<proteinExistence type="predicted"/>
<accession>A0A9W4CXA6</accession>
<evidence type="ECO:0000313" key="2">
    <source>
        <dbReference type="Proteomes" id="UP000683417"/>
    </source>
</evidence>
<gene>
    <name evidence="1" type="ORF">BGTH12_LOCUS1440</name>
</gene>
<organism evidence="1 2">
    <name type="scientific">Blumeria graminis f. sp. triticale</name>
    <dbReference type="NCBI Taxonomy" id="1689686"/>
    <lineage>
        <taxon>Eukaryota</taxon>
        <taxon>Fungi</taxon>
        <taxon>Dikarya</taxon>
        <taxon>Ascomycota</taxon>
        <taxon>Pezizomycotina</taxon>
        <taxon>Leotiomycetes</taxon>
        <taxon>Erysiphales</taxon>
        <taxon>Erysiphaceae</taxon>
        <taxon>Blumeria</taxon>
    </lineage>
</organism>
<name>A0A9W4CXA6_BLUGR</name>